<comment type="caution">
    <text evidence="7">The sequence shown here is derived from an EMBL/GenBank/DDBJ whole genome shotgun (WGS) entry which is preliminary data.</text>
</comment>
<dbReference type="InterPro" id="IPR003593">
    <property type="entry name" value="AAA+_ATPase"/>
</dbReference>
<name>A0AAV2W1R3_9BIFI</name>
<dbReference type="AlphaFoldDB" id="A0AAV2W1R3"/>
<dbReference type="GO" id="GO:0005524">
    <property type="term" value="F:ATP binding"/>
    <property type="evidence" value="ECO:0007669"/>
    <property type="project" value="UniProtKB-KW"/>
</dbReference>
<dbReference type="PANTHER" id="PTHR43820:SF4">
    <property type="entry name" value="HIGH-AFFINITY BRANCHED-CHAIN AMINO ACID TRANSPORT ATP-BINDING PROTEIN LIVF"/>
    <property type="match status" value="1"/>
</dbReference>
<dbReference type="EMBL" id="CBUQ010000005">
    <property type="protein sequence ID" value="CDI67185.1"/>
    <property type="molecule type" value="Genomic_DNA"/>
</dbReference>
<dbReference type="GO" id="GO:0015807">
    <property type="term" value="P:L-amino acid transport"/>
    <property type="evidence" value="ECO:0007669"/>
    <property type="project" value="TreeGrafter"/>
</dbReference>
<dbReference type="SUPFAM" id="SSF52540">
    <property type="entry name" value="P-loop containing nucleoside triphosphate hydrolases"/>
    <property type="match status" value="1"/>
</dbReference>
<evidence type="ECO:0000256" key="2">
    <source>
        <dbReference type="ARBA" id="ARBA00022448"/>
    </source>
</evidence>
<dbReference type="InterPro" id="IPR027417">
    <property type="entry name" value="P-loop_NTPase"/>
</dbReference>
<dbReference type="SMART" id="SM00382">
    <property type="entry name" value="AAA"/>
    <property type="match status" value="1"/>
</dbReference>
<keyword evidence="5" id="KW-0029">Amino-acid transport</keyword>
<accession>A0AAV2W1R3</accession>
<organism evidence="7 8">
    <name type="scientific">Bifidobacterium animalis subsp. animalis IM386</name>
    <dbReference type="NCBI Taxonomy" id="1402194"/>
    <lineage>
        <taxon>Bacteria</taxon>
        <taxon>Bacillati</taxon>
        <taxon>Actinomycetota</taxon>
        <taxon>Actinomycetes</taxon>
        <taxon>Bifidobacteriales</taxon>
        <taxon>Bifidobacteriaceae</taxon>
        <taxon>Bifidobacterium</taxon>
    </lineage>
</organism>
<evidence type="ECO:0000256" key="1">
    <source>
        <dbReference type="ARBA" id="ARBA00005417"/>
    </source>
</evidence>
<feature type="domain" description="ABC transporter" evidence="6">
    <location>
        <begin position="34"/>
        <end position="265"/>
    </location>
</feature>
<evidence type="ECO:0000313" key="7">
    <source>
        <dbReference type="EMBL" id="CDI67185.1"/>
    </source>
</evidence>
<reference evidence="7 8" key="1">
    <citation type="submission" date="2013-10" db="EMBL/GenBank/DDBJ databases">
        <authorList>
            <person name="Manrique M."/>
        </authorList>
    </citation>
    <scope>NUCLEOTIDE SEQUENCE [LARGE SCALE GENOMIC DNA]</scope>
    <source>
        <strain evidence="7 8">IM386</strain>
    </source>
</reference>
<keyword evidence="3" id="KW-0547">Nucleotide-binding</keyword>
<dbReference type="InterPro" id="IPR003439">
    <property type="entry name" value="ABC_transporter-like_ATP-bd"/>
</dbReference>
<dbReference type="Gene3D" id="3.40.50.300">
    <property type="entry name" value="P-loop containing nucleotide triphosphate hydrolases"/>
    <property type="match status" value="1"/>
</dbReference>
<evidence type="ECO:0000256" key="5">
    <source>
        <dbReference type="ARBA" id="ARBA00022970"/>
    </source>
</evidence>
<dbReference type="InterPro" id="IPR017871">
    <property type="entry name" value="ABC_transporter-like_CS"/>
</dbReference>
<evidence type="ECO:0000256" key="4">
    <source>
        <dbReference type="ARBA" id="ARBA00022840"/>
    </source>
</evidence>
<protein>
    <submittedName>
        <fullName evidence="7">ABC-type branched-chain amino acid transport syst ems ATPase component</fullName>
    </submittedName>
</protein>
<dbReference type="CDD" id="cd03224">
    <property type="entry name" value="ABC_TM1139_LivF_branched"/>
    <property type="match status" value="1"/>
</dbReference>
<proteinExistence type="inferred from homology"/>
<comment type="similarity">
    <text evidence="1">Belongs to the ABC transporter superfamily.</text>
</comment>
<dbReference type="GO" id="GO:0015658">
    <property type="term" value="F:branched-chain amino acid transmembrane transporter activity"/>
    <property type="evidence" value="ECO:0007669"/>
    <property type="project" value="TreeGrafter"/>
</dbReference>
<evidence type="ECO:0000313" key="8">
    <source>
        <dbReference type="Proteomes" id="UP000035645"/>
    </source>
</evidence>
<evidence type="ECO:0000256" key="3">
    <source>
        <dbReference type="ARBA" id="ARBA00022741"/>
    </source>
</evidence>
<keyword evidence="4" id="KW-0067">ATP-binding</keyword>
<dbReference type="InterPro" id="IPR052156">
    <property type="entry name" value="BCAA_Transport_ATP-bd_LivF"/>
</dbReference>
<dbReference type="RefSeq" id="WP_014697068.1">
    <property type="nucleotide sequence ID" value="NZ_CBUQ010000005.1"/>
</dbReference>
<evidence type="ECO:0000259" key="6">
    <source>
        <dbReference type="PROSITE" id="PS50893"/>
    </source>
</evidence>
<gene>
    <name evidence="7" type="ORF">BANIM336_00494</name>
</gene>
<dbReference type="PANTHER" id="PTHR43820">
    <property type="entry name" value="HIGH-AFFINITY BRANCHED-CHAIN AMINO ACID TRANSPORT ATP-BINDING PROTEIN LIVF"/>
    <property type="match status" value="1"/>
</dbReference>
<sequence>MPDTATLTPTEAPDVSTLDRSQIHVGELEGEPLLDADNLVAGYLPGVNILNGASLTLHDGEIVGIIGPNGAGKSTLLKSLFGLVHIHSGKLTLKGQDITNLRADKLVSRGVGFVPQTENVFPSLTIAENMHMGAYQAPKLFNERFDYVCSIFPKLGDRRNQLAGQLSGGERQMVAMGRALMMQPSVLLLDEPSAGLSPMMQDETFIRVRQVNRAGVSVVIVEQNARRCLQICDRGYVLDQGHNAYSGRGRDLMNDPKVISLYLGNLEEEVEKENK</sequence>
<dbReference type="GO" id="GO:0016887">
    <property type="term" value="F:ATP hydrolysis activity"/>
    <property type="evidence" value="ECO:0007669"/>
    <property type="project" value="InterPro"/>
</dbReference>
<dbReference type="PROSITE" id="PS00211">
    <property type="entry name" value="ABC_TRANSPORTER_1"/>
    <property type="match status" value="1"/>
</dbReference>
<dbReference type="Pfam" id="PF00005">
    <property type="entry name" value="ABC_tran"/>
    <property type="match status" value="1"/>
</dbReference>
<dbReference type="PROSITE" id="PS50893">
    <property type="entry name" value="ABC_TRANSPORTER_2"/>
    <property type="match status" value="1"/>
</dbReference>
<keyword evidence="2" id="KW-0813">Transport</keyword>
<reference evidence="7 8" key="2">
    <citation type="submission" date="2015-01" db="EMBL/GenBank/DDBJ databases">
        <title>Genome sequence of a Bifidobacterium animalis strain.</title>
        <authorList>
            <person name="Bogovic-Matijasic B."/>
            <person name="Hacin B."/>
            <person name="Citar M."/>
            <person name="Svigelj K."/>
            <person name="Stempelj M."/>
            <person name="Rogelj I."/>
        </authorList>
    </citation>
    <scope>NUCLEOTIDE SEQUENCE [LARGE SCALE GENOMIC DNA]</scope>
    <source>
        <strain evidence="7 8">IM386</strain>
    </source>
</reference>
<dbReference type="Proteomes" id="UP000035645">
    <property type="component" value="Unassembled WGS sequence"/>
</dbReference>